<evidence type="ECO:0000256" key="5">
    <source>
        <dbReference type="ARBA" id="ARBA00023098"/>
    </source>
</evidence>
<dbReference type="GO" id="GO:0003677">
    <property type="term" value="F:DNA binding"/>
    <property type="evidence" value="ECO:0007669"/>
    <property type="project" value="UniProtKB-KW"/>
</dbReference>
<dbReference type="NCBIfam" id="NF003359">
    <property type="entry name" value="PRK04424.1"/>
    <property type="match status" value="1"/>
</dbReference>
<sequence>MPRLRSRREERQKALLRYLEEHPFATDEELAARFKVSIPTIRLDRLALGIPEVRERVMTLAQEARTRMRGITEEELIGELIELQPGRLGISLLEVRPEMLIKPGGACRGYYLFAQANSLALATVGKEMVLTSSARVRYRRPVYEGEKVIARATVKVQRGSTFLVSVHSRVNTEIVFKGQFVIMAPEVESNQGGVTS</sequence>
<evidence type="ECO:0000256" key="2">
    <source>
        <dbReference type="ARBA" id="ARBA00022516"/>
    </source>
</evidence>
<dbReference type="SUPFAM" id="SSF46785">
    <property type="entry name" value="Winged helix' DNA-binding domain"/>
    <property type="match status" value="1"/>
</dbReference>
<evidence type="ECO:0000313" key="12">
    <source>
        <dbReference type="Proteomes" id="UP000192569"/>
    </source>
</evidence>
<name>A0A1W1VNJ0_9FIRM</name>
<dbReference type="PIRSF" id="PIRSF037733">
    <property type="entry name" value="Transcription_factor_FapR"/>
    <property type="match status" value="1"/>
</dbReference>
<reference evidence="11 12" key="1">
    <citation type="submission" date="2017-04" db="EMBL/GenBank/DDBJ databases">
        <authorList>
            <person name="Afonso C.L."/>
            <person name="Miller P.J."/>
            <person name="Scott M.A."/>
            <person name="Spackman E."/>
            <person name="Goraichik I."/>
            <person name="Dimitrov K.M."/>
            <person name="Suarez D.L."/>
            <person name="Swayne D.E."/>
        </authorList>
    </citation>
    <scope>NUCLEOTIDE SEQUENCE [LARGE SCALE GENOMIC DNA]</scope>
    <source>
        <strain evidence="11 12">ToBE</strain>
    </source>
</reference>
<organism evidence="11 12">
    <name type="scientific">Thermanaeromonas toyohensis ToBE</name>
    <dbReference type="NCBI Taxonomy" id="698762"/>
    <lineage>
        <taxon>Bacteria</taxon>
        <taxon>Bacillati</taxon>
        <taxon>Bacillota</taxon>
        <taxon>Clostridia</taxon>
        <taxon>Neomoorellales</taxon>
        <taxon>Neomoorellaceae</taxon>
        <taxon>Thermanaeromonas</taxon>
    </lineage>
</organism>
<dbReference type="InterPro" id="IPR036390">
    <property type="entry name" value="WH_DNA-bd_sf"/>
</dbReference>
<dbReference type="Proteomes" id="UP000192569">
    <property type="component" value="Chromosome I"/>
</dbReference>
<keyword evidence="8" id="KW-0804">Transcription</keyword>
<dbReference type="InterPro" id="IPR036388">
    <property type="entry name" value="WH-like_DNA-bd_sf"/>
</dbReference>
<keyword evidence="7" id="KW-0275">Fatty acid biosynthesis</keyword>
<evidence type="ECO:0000256" key="3">
    <source>
        <dbReference type="ARBA" id="ARBA00022832"/>
    </source>
</evidence>
<evidence type="ECO:0000313" key="11">
    <source>
        <dbReference type="EMBL" id="SMB94800.1"/>
    </source>
</evidence>
<evidence type="ECO:0000256" key="4">
    <source>
        <dbReference type="ARBA" id="ARBA00023015"/>
    </source>
</evidence>
<dbReference type="GO" id="GO:0003700">
    <property type="term" value="F:DNA-binding transcription factor activity"/>
    <property type="evidence" value="ECO:0007669"/>
    <property type="project" value="InterPro"/>
</dbReference>
<proteinExistence type="predicted"/>
<dbReference type="GO" id="GO:0045717">
    <property type="term" value="P:negative regulation of fatty acid biosynthetic process"/>
    <property type="evidence" value="ECO:0007669"/>
    <property type="project" value="InterPro"/>
</dbReference>
<evidence type="ECO:0000256" key="6">
    <source>
        <dbReference type="ARBA" id="ARBA00023125"/>
    </source>
</evidence>
<protein>
    <submittedName>
        <fullName evidence="11">Acyl-coenzyme A thioesterase PaaI, contains HGG motif</fullName>
    </submittedName>
</protein>
<gene>
    <name evidence="11" type="ORF">SAMN00808754_1112</name>
</gene>
<evidence type="ECO:0000256" key="7">
    <source>
        <dbReference type="ARBA" id="ARBA00023160"/>
    </source>
</evidence>
<dbReference type="OrthoDB" id="1706183at2"/>
<dbReference type="EMBL" id="LT838272">
    <property type="protein sequence ID" value="SMB94800.1"/>
    <property type="molecule type" value="Genomic_DNA"/>
</dbReference>
<dbReference type="InterPro" id="IPR029069">
    <property type="entry name" value="HotDog_dom_sf"/>
</dbReference>
<feature type="domain" description="Thioesterase" evidence="9">
    <location>
        <begin position="118"/>
        <end position="167"/>
    </location>
</feature>
<evidence type="ECO:0000256" key="8">
    <source>
        <dbReference type="ARBA" id="ARBA00023163"/>
    </source>
</evidence>
<dbReference type="Gene3D" id="1.10.10.10">
    <property type="entry name" value="Winged helix-like DNA-binding domain superfamily/Winged helix DNA-binding domain"/>
    <property type="match status" value="1"/>
</dbReference>
<feature type="domain" description="HTH deoR-type" evidence="10">
    <location>
        <begin position="11"/>
        <end position="44"/>
    </location>
</feature>
<dbReference type="SUPFAM" id="SSF54637">
    <property type="entry name" value="Thioesterase/thiol ester dehydrase-isomerase"/>
    <property type="match status" value="1"/>
</dbReference>
<dbReference type="STRING" id="698762.SAMN00808754_1112"/>
<evidence type="ECO:0000256" key="1">
    <source>
        <dbReference type="ARBA" id="ARBA00022491"/>
    </source>
</evidence>
<dbReference type="AlphaFoldDB" id="A0A1W1VNJ0"/>
<keyword evidence="1" id="KW-0678">Repressor</keyword>
<keyword evidence="5" id="KW-0443">Lipid metabolism</keyword>
<keyword evidence="2" id="KW-0444">Lipid biosynthesis</keyword>
<dbReference type="InterPro" id="IPR001034">
    <property type="entry name" value="DeoR_HTH"/>
</dbReference>
<keyword evidence="4" id="KW-0805">Transcription regulation</keyword>
<dbReference type="Gene3D" id="3.10.129.10">
    <property type="entry name" value="Hotdog Thioesterase"/>
    <property type="match status" value="1"/>
</dbReference>
<evidence type="ECO:0000259" key="10">
    <source>
        <dbReference type="Pfam" id="PF08220"/>
    </source>
</evidence>
<dbReference type="GO" id="GO:0045892">
    <property type="term" value="P:negative regulation of DNA-templated transcription"/>
    <property type="evidence" value="ECO:0007669"/>
    <property type="project" value="InterPro"/>
</dbReference>
<dbReference type="CDD" id="cd03440">
    <property type="entry name" value="hot_dog"/>
    <property type="match status" value="1"/>
</dbReference>
<dbReference type="Pfam" id="PF08220">
    <property type="entry name" value="HTH_DeoR"/>
    <property type="match status" value="1"/>
</dbReference>
<dbReference type="InterPro" id="IPR017275">
    <property type="entry name" value="Transcription_factor_FapR"/>
</dbReference>
<evidence type="ECO:0000259" key="9">
    <source>
        <dbReference type="Pfam" id="PF03061"/>
    </source>
</evidence>
<keyword evidence="12" id="KW-1185">Reference proteome</keyword>
<accession>A0A1W1VNJ0</accession>
<dbReference type="GO" id="GO:0006633">
    <property type="term" value="P:fatty acid biosynthetic process"/>
    <property type="evidence" value="ECO:0007669"/>
    <property type="project" value="UniProtKB-KW"/>
</dbReference>
<dbReference type="Pfam" id="PF03061">
    <property type="entry name" value="4HBT"/>
    <property type="match status" value="1"/>
</dbReference>
<dbReference type="InterPro" id="IPR006683">
    <property type="entry name" value="Thioestr_dom"/>
</dbReference>
<keyword evidence="6" id="KW-0238">DNA-binding</keyword>
<keyword evidence="3" id="KW-0276">Fatty acid metabolism</keyword>
<dbReference type="RefSeq" id="WP_084664625.1">
    <property type="nucleotide sequence ID" value="NZ_LT838272.1"/>
</dbReference>